<dbReference type="PANTHER" id="PTHR31451">
    <property type="match status" value="1"/>
</dbReference>
<accession>A0A8J5G841</accession>
<evidence type="ECO:0000313" key="10">
    <source>
        <dbReference type="Proteomes" id="UP000734854"/>
    </source>
</evidence>
<keyword evidence="7" id="KW-0472">Membrane</keyword>
<reference evidence="9 10" key="1">
    <citation type="submission" date="2020-08" db="EMBL/GenBank/DDBJ databases">
        <title>Plant Genome Project.</title>
        <authorList>
            <person name="Zhang R.-G."/>
        </authorList>
    </citation>
    <scope>NUCLEOTIDE SEQUENCE [LARGE SCALE GENOMIC DNA]</scope>
    <source>
        <tissue evidence="9">Rhizome</tissue>
    </source>
</reference>
<evidence type="ECO:0000256" key="6">
    <source>
        <dbReference type="SAM" id="MobiDB-lite"/>
    </source>
</evidence>
<keyword evidence="5" id="KW-0326">Glycosidase</keyword>
<dbReference type="FunFam" id="3.20.20.80:FF:000012">
    <property type="entry name" value="Mannan endo-1,4-beta-mannosidase 6"/>
    <property type="match status" value="1"/>
</dbReference>
<proteinExistence type="inferred from homology"/>
<evidence type="ECO:0000259" key="8">
    <source>
        <dbReference type="Pfam" id="PF26410"/>
    </source>
</evidence>
<comment type="caution">
    <text evidence="9">The sequence shown here is derived from an EMBL/GenBank/DDBJ whole genome shotgun (WGS) entry which is preliminary data.</text>
</comment>
<evidence type="ECO:0000256" key="1">
    <source>
        <dbReference type="ARBA" id="ARBA00001678"/>
    </source>
</evidence>
<dbReference type="Pfam" id="PF26410">
    <property type="entry name" value="GH5_mannosidase"/>
    <property type="match status" value="1"/>
</dbReference>
<evidence type="ECO:0000256" key="7">
    <source>
        <dbReference type="SAM" id="Phobius"/>
    </source>
</evidence>
<feature type="compositionally biased region" description="Polar residues" evidence="6">
    <location>
        <begin position="1"/>
        <end position="16"/>
    </location>
</feature>
<dbReference type="GO" id="GO:0016985">
    <property type="term" value="F:mannan endo-1,4-beta-mannosidase activity"/>
    <property type="evidence" value="ECO:0007669"/>
    <property type="project" value="UniProtKB-EC"/>
</dbReference>
<dbReference type="InterPro" id="IPR045053">
    <property type="entry name" value="MAN-like"/>
</dbReference>
<evidence type="ECO:0000256" key="4">
    <source>
        <dbReference type="ARBA" id="ARBA00022801"/>
    </source>
</evidence>
<gene>
    <name evidence="9" type="ORF">ZIOFF_041790</name>
</gene>
<dbReference type="InterPro" id="IPR001547">
    <property type="entry name" value="Glyco_hydro_5"/>
</dbReference>
<dbReference type="EMBL" id="JACMSC010000011">
    <property type="protein sequence ID" value="KAG6501906.1"/>
    <property type="molecule type" value="Genomic_DNA"/>
</dbReference>
<name>A0A8J5G841_ZINOF</name>
<evidence type="ECO:0000313" key="9">
    <source>
        <dbReference type="EMBL" id="KAG6501906.1"/>
    </source>
</evidence>
<evidence type="ECO:0000256" key="2">
    <source>
        <dbReference type="ARBA" id="ARBA00005641"/>
    </source>
</evidence>
<keyword evidence="4" id="KW-0378">Hydrolase</keyword>
<dbReference type="GO" id="GO:0000272">
    <property type="term" value="P:polysaccharide catabolic process"/>
    <property type="evidence" value="ECO:0007669"/>
    <property type="project" value="InterPro"/>
</dbReference>
<protein>
    <recommendedName>
        <fullName evidence="3">mannan endo-1,4-beta-mannosidase</fullName>
        <ecNumber evidence="3">3.2.1.78</ecNumber>
    </recommendedName>
</protein>
<keyword evidence="10" id="KW-1185">Reference proteome</keyword>
<organism evidence="9 10">
    <name type="scientific">Zingiber officinale</name>
    <name type="common">Ginger</name>
    <name type="synonym">Amomum zingiber</name>
    <dbReference type="NCBI Taxonomy" id="94328"/>
    <lineage>
        <taxon>Eukaryota</taxon>
        <taxon>Viridiplantae</taxon>
        <taxon>Streptophyta</taxon>
        <taxon>Embryophyta</taxon>
        <taxon>Tracheophyta</taxon>
        <taxon>Spermatophyta</taxon>
        <taxon>Magnoliopsida</taxon>
        <taxon>Liliopsida</taxon>
        <taxon>Zingiberales</taxon>
        <taxon>Zingiberaceae</taxon>
        <taxon>Zingiber</taxon>
    </lineage>
</organism>
<comment type="catalytic activity">
    <reaction evidence="1">
        <text>Random hydrolysis of (1-&gt;4)-beta-D-mannosidic linkages in mannans, galactomannans and glucomannans.</text>
        <dbReference type="EC" id="3.2.1.78"/>
    </reaction>
</comment>
<comment type="similarity">
    <text evidence="2">Belongs to the glycosyl hydrolase 5 (cellulase A) family.</text>
</comment>
<keyword evidence="7" id="KW-1133">Transmembrane helix</keyword>
<dbReference type="OrthoDB" id="406631at2759"/>
<evidence type="ECO:0000256" key="3">
    <source>
        <dbReference type="ARBA" id="ARBA00012706"/>
    </source>
</evidence>
<evidence type="ECO:0000256" key="5">
    <source>
        <dbReference type="ARBA" id="ARBA00023295"/>
    </source>
</evidence>
<keyword evidence="7" id="KW-0812">Transmembrane</keyword>
<feature type="domain" description="Glycoside hydrolase family 5" evidence="8">
    <location>
        <begin position="60"/>
        <end position="399"/>
    </location>
</feature>
<feature type="transmembrane region" description="Helical" evidence="7">
    <location>
        <begin position="28"/>
        <end position="49"/>
    </location>
</feature>
<sequence>MNNPWSRWNGKPSSAKPSGKRVRSRNGLLCPAIGFFLCILLTCMTFRALKLHQDQEPTLSFVERNGTHFMVDGRVLYVSGWNSYWLMEQAVEEGSRARVTEIFQTAASLGLTVCRTYAFNDGRDHALQVSLGIFDEIVFKALDWVIAEAQRHGIRLLLSLVNNLQRHGGKGQYVKWAWEEGFGLSTSNDSFFFDPSIRSYFKIYLKTILTRKNHLSGIEYRDDPTIFAWELMNAPRCASDVSGDTLQEWIEEMAELVKGIDKMHLVTVGLEGFYGPTSRPEKKDVNPPEKWYGELGTDFLHNSKTPAIDFASVQIYPDKWLRQANLSEKTSYISKWMASHIDDGEKELNKPILFSEFGLSSKNKDFDTLHRVAFYKSILDNIYDSATKGGAGAGAFIWHLLLGGMEKYDDEFGIVPGESLAIIRLLKEQACHLMALRHGKNLAQTTAAIC</sequence>
<dbReference type="EC" id="3.2.1.78" evidence="3"/>
<dbReference type="PANTHER" id="PTHR31451:SF45">
    <property type="entry name" value="MANNAN ENDO-1,4-BETA-MANNOSIDASE 2"/>
    <property type="match status" value="1"/>
</dbReference>
<dbReference type="Proteomes" id="UP000734854">
    <property type="component" value="Unassembled WGS sequence"/>
</dbReference>
<feature type="region of interest" description="Disordered" evidence="6">
    <location>
        <begin position="1"/>
        <end position="23"/>
    </location>
</feature>
<dbReference type="AlphaFoldDB" id="A0A8J5G841"/>